<name>A0A7R9UVY4_DIALT</name>
<dbReference type="EMBL" id="HBEB01015689">
    <property type="protein sequence ID" value="CAD8275729.1"/>
    <property type="molecule type" value="Transcribed_RNA"/>
</dbReference>
<dbReference type="CDD" id="cd00170">
    <property type="entry name" value="SEC14"/>
    <property type="match status" value="1"/>
</dbReference>
<protein>
    <recommendedName>
        <fullName evidence="2">CRAL-TRIO domain-containing protein</fullName>
    </recommendedName>
</protein>
<dbReference type="InterPro" id="IPR036865">
    <property type="entry name" value="CRAL-TRIO_dom_sf"/>
</dbReference>
<feature type="domain" description="CRAL-TRIO" evidence="2">
    <location>
        <begin position="87"/>
        <end position="289"/>
    </location>
</feature>
<dbReference type="AlphaFoldDB" id="A0A7R9UVY4"/>
<dbReference type="PANTHER" id="PTHR45657:SF1">
    <property type="entry name" value="CRAL-TRIO DOMAIN-CONTAINING PROTEIN YKL091C-RELATED"/>
    <property type="match status" value="1"/>
</dbReference>
<evidence type="ECO:0000259" key="2">
    <source>
        <dbReference type="PROSITE" id="PS50191"/>
    </source>
</evidence>
<feature type="region of interest" description="Disordered" evidence="1">
    <location>
        <begin position="268"/>
        <end position="292"/>
    </location>
</feature>
<accession>A0A7R9UVY4</accession>
<evidence type="ECO:0000313" key="3">
    <source>
        <dbReference type="EMBL" id="CAD8275729.1"/>
    </source>
</evidence>
<dbReference type="OrthoDB" id="59899at2759"/>
<sequence length="292" mass="32825">MAPAKPPASLEWEPLDEQQVDIFAHCVAELGPELRNLPDDLVTMLVRGYVGEKDPKQCAVEHMIETSDWRKENDIETALTPKRLPENRQEFERLWRSSIIGEDADGHPIVMESIGKIPTKEFAAAFTGDAAKEANFLAHSAFNKEILRKRNIVKSNEQQKRIYKMVVVLDLAGLSMSHLGSTFTGLLKTYIGKFSNLYPESLHKLLVINAPFVFSGAWGAISLLMHPVTRAKIHIISNPKYALDELKKMGSKLDFSFEEAYAKAPPLSSLAPQLQQIPPPFNPPNERRPRTE</sequence>
<proteinExistence type="predicted"/>
<organism evidence="3">
    <name type="scientific">Diacronema lutheri</name>
    <name type="common">Unicellular marine alga</name>
    <name type="synonym">Monochrysis lutheri</name>
    <dbReference type="NCBI Taxonomy" id="2081491"/>
    <lineage>
        <taxon>Eukaryota</taxon>
        <taxon>Haptista</taxon>
        <taxon>Haptophyta</taxon>
        <taxon>Pavlovophyceae</taxon>
        <taxon>Pavlovales</taxon>
        <taxon>Pavlovaceae</taxon>
        <taxon>Diacronema</taxon>
    </lineage>
</organism>
<dbReference type="InterPro" id="IPR001251">
    <property type="entry name" value="CRAL-TRIO_dom"/>
</dbReference>
<evidence type="ECO:0000256" key="1">
    <source>
        <dbReference type="SAM" id="MobiDB-lite"/>
    </source>
</evidence>
<dbReference type="Pfam" id="PF00650">
    <property type="entry name" value="CRAL_TRIO"/>
    <property type="match status" value="1"/>
</dbReference>
<dbReference type="Proteomes" id="UP000751190">
    <property type="component" value="Unassembled WGS sequence"/>
</dbReference>
<reference evidence="3" key="1">
    <citation type="submission" date="2021-01" db="EMBL/GenBank/DDBJ databases">
        <authorList>
            <person name="Corre E."/>
            <person name="Pelletier E."/>
            <person name="Niang G."/>
            <person name="Scheremetjew M."/>
            <person name="Finn R."/>
            <person name="Kale V."/>
            <person name="Holt S."/>
            <person name="Cochrane G."/>
            <person name="Meng A."/>
            <person name="Brown T."/>
            <person name="Cohen L."/>
        </authorList>
    </citation>
    <scope>NUCLEOTIDE SEQUENCE</scope>
    <source>
        <strain evidence="3">RCC1537</strain>
    </source>
</reference>
<evidence type="ECO:0000313" key="4">
    <source>
        <dbReference type="EMBL" id="KAG8470767.1"/>
    </source>
</evidence>
<dbReference type="EMBL" id="JAGTXO010000001">
    <property type="protein sequence ID" value="KAG8470767.1"/>
    <property type="molecule type" value="Genomic_DNA"/>
</dbReference>
<reference evidence="4" key="2">
    <citation type="submission" date="2021-05" db="EMBL/GenBank/DDBJ databases">
        <title>The genome of the haptophyte Pavlova lutheri (Diacronema luteri, Pavlovales) - a model for lipid biosynthesis in eukaryotic algae.</title>
        <authorList>
            <person name="Hulatt C.J."/>
            <person name="Posewitz M.C."/>
        </authorList>
    </citation>
    <scope>NUCLEOTIDE SEQUENCE</scope>
    <source>
        <strain evidence="4">NIVA-4/92</strain>
    </source>
</reference>
<dbReference type="PROSITE" id="PS50191">
    <property type="entry name" value="CRAL_TRIO"/>
    <property type="match status" value="1"/>
</dbReference>
<evidence type="ECO:0000313" key="5">
    <source>
        <dbReference type="Proteomes" id="UP000751190"/>
    </source>
</evidence>
<keyword evidence="5" id="KW-1185">Reference proteome</keyword>
<dbReference type="SMART" id="SM00516">
    <property type="entry name" value="SEC14"/>
    <property type="match status" value="1"/>
</dbReference>
<gene>
    <name evidence="4" type="ORF">KFE25_009188</name>
    <name evidence="3" type="ORF">PLUT1463_LOCUS10045</name>
</gene>
<dbReference type="SUPFAM" id="SSF52087">
    <property type="entry name" value="CRAL/TRIO domain"/>
    <property type="match status" value="1"/>
</dbReference>
<dbReference type="PANTHER" id="PTHR45657">
    <property type="entry name" value="CRAL-TRIO DOMAIN-CONTAINING PROTEIN YKL091C-RELATED"/>
    <property type="match status" value="1"/>
</dbReference>
<dbReference type="InterPro" id="IPR051026">
    <property type="entry name" value="PI/PC_transfer"/>
</dbReference>
<dbReference type="OMA" id="RIYRHIC"/>
<dbReference type="Gene3D" id="3.40.525.10">
    <property type="entry name" value="CRAL-TRIO lipid binding domain"/>
    <property type="match status" value="1"/>
</dbReference>